<dbReference type="PANTHER" id="PTHR48443">
    <property type="entry name" value="DNA-DIRECTED RNA POLYMERASE SUBUNIT BETA"/>
    <property type="match status" value="1"/>
</dbReference>
<feature type="compositionally biased region" description="Low complexity" evidence="6">
    <location>
        <begin position="756"/>
        <end position="770"/>
    </location>
</feature>
<evidence type="ECO:0000256" key="3">
    <source>
        <dbReference type="ARBA" id="ARBA00022679"/>
    </source>
</evidence>
<feature type="region of interest" description="Disordered" evidence="6">
    <location>
        <begin position="1290"/>
        <end position="1311"/>
    </location>
</feature>
<feature type="compositionally biased region" description="Low complexity" evidence="6">
    <location>
        <begin position="964"/>
        <end position="979"/>
    </location>
</feature>
<reference evidence="9" key="2">
    <citation type="journal article" date="2019" name="J. ISSAAS">
        <title>The Unique Evolutionary Trajectory 1 and Dynamic Conformations of DR and IR/DR-coexisting Plastomes of the Early Vascular Plant Selaginellaceae (Lycophyte).</title>
        <authorList>
            <person name="Zhang H.-R."/>
            <person name="Xiang Q.-P."/>
            <person name="Zhang X.-C."/>
        </authorList>
    </citation>
    <scope>NUCLEOTIDE SEQUENCE</scope>
</reference>
<accession>A0A482CGA9</accession>
<dbReference type="SUPFAM" id="SSF64484">
    <property type="entry name" value="beta and beta-prime subunits of DNA dependent RNA-polymerase"/>
    <property type="match status" value="1"/>
</dbReference>
<name>A0A482CGA9_SELRE</name>
<proteinExistence type="predicted"/>
<dbReference type="GO" id="GO:0006351">
    <property type="term" value="P:DNA-templated transcription"/>
    <property type="evidence" value="ECO:0007669"/>
    <property type="project" value="InterPro"/>
</dbReference>
<keyword evidence="2" id="KW-0240">DNA-directed RNA polymerase</keyword>
<evidence type="ECO:0000313" key="9">
    <source>
        <dbReference type="EMBL" id="QBL76239.1"/>
    </source>
</evidence>
<feature type="region of interest" description="Disordered" evidence="6">
    <location>
        <begin position="756"/>
        <end position="808"/>
    </location>
</feature>
<evidence type="ECO:0000256" key="5">
    <source>
        <dbReference type="ARBA" id="ARBA00023163"/>
    </source>
</evidence>
<keyword evidence="4" id="KW-0548">Nucleotidyltransferase</keyword>
<evidence type="ECO:0000256" key="1">
    <source>
        <dbReference type="ARBA" id="ARBA00012418"/>
    </source>
</evidence>
<dbReference type="RefSeq" id="YP_009589656.1">
    <property type="nucleotide sequence ID" value="NC_041644.1"/>
</dbReference>
<evidence type="ECO:0000259" key="7">
    <source>
        <dbReference type="Pfam" id="PF04998"/>
    </source>
</evidence>
<feature type="compositionally biased region" description="Polar residues" evidence="6">
    <location>
        <begin position="1296"/>
        <end position="1305"/>
    </location>
</feature>
<dbReference type="InterPro" id="IPR042102">
    <property type="entry name" value="RNA_pol_Rpb1_3_sf"/>
</dbReference>
<dbReference type="GO" id="GO:0003677">
    <property type="term" value="F:DNA binding"/>
    <property type="evidence" value="ECO:0007669"/>
    <property type="project" value="InterPro"/>
</dbReference>
<evidence type="ECO:0000256" key="6">
    <source>
        <dbReference type="SAM" id="MobiDB-lite"/>
    </source>
</evidence>
<geneLocation type="chloroplast" evidence="9"/>
<dbReference type="Gene3D" id="1.10.132.30">
    <property type="match status" value="1"/>
</dbReference>
<dbReference type="Gene3D" id="1.10.1790.20">
    <property type="match status" value="1"/>
</dbReference>
<dbReference type="GeneID" id="39721502"/>
<keyword evidence="9" id="KW-0150">Chloroplast</keyword>
<dbReference type="Gene3D" id="1.10.274.100">
    <property type="entry name" value="RNA polymerase Rpb1, domain 3"/>
    <property type="match status" value="1"/>
</dbReference>
<feature type="compositionally biased region" description="Basic and acidic residues" evidence="6">
    <location>
        <begin position="794"/>
        <end position="805"/>
    </location>
</feature>
<protein>
    <recommendedName>
        <fullName evidence="1">DNA-directed RNA polymerase</fullName>
        <ecNumber evidence="1">2.7.7.6</ecNumber>
    </recommendedName>
</protein>
<keyword evidence="5" id="KW-0804">Transcription</keyword>
<gene>
    <name evidence="9" type="primary">rpoC2</name>
</gene>
<evidence type="ECO:0000256" key="4">
    <source>
        <dbReference type="ARBA" id="ARBA00022695"/>
    </source>
</evidence>
<keyword evidence="3" id="KW-0808">Transferase</keyword>
<feature type="compositionally biased region" description="Pro residues" evidence="6">
    <location>
        <begin position="980"/>
        <end position="989"/>
    </location>
</feature>
<dbReference type="GO" id="GO:0003899">
    <property type="term" value="F:DNA-directed RNA polymerase activity"/>
    <property type="evidence" value="ECO:0007669"/>
    <property type="project" value="UniProtKB-EC"/>
</dbReference>
<feature type="domain" description="RNA polymerase Rpb1" evidence="8">
    <location>
        <begin position="92"/>
        <end position="156"/>
    </location>
</feature>
<reference evidence="9" key="1">
    <citation type="submission" date="2018-07" db="EMBL/GenBank/DDBJ databases">
        <authorList>
            <person name="Zhang H."/>
            <person name="Zhang X."/>
        </authorList>
    </citation>
    <scope>NUCLEOTIDE SEQUENCE</scope>
</reference>
<feature type="domain" description="RNA polymerase Rpb1" evidence="7">
    <location>
        <begin position="171"/>
        <end position="368"/>
    </location>
</feature>
<dbReference type="Pfam" id="PF05000">
    <property type="entry name" value="RNA_pol_Rpb1_4"/>
    <property type="match status" value="1"/>
</dbReference>
<dbReference type="InterPro" id="IPR007081">
    <property type="entry name" value="RNA_pol_Rpb1_5"/>
</dbReference>
<dbReference type="InterPro" id="IPR038120">
    <property type="entry name" value="Rpb1_funnel_sf"/>
</dbReference>
<sequence length="1442" mass="153382">MAEPAGRLLFCNKVMDKTAMKQFIGGLVTLFGTVYTAHILDQLKTLGFQQATNVAMSLGIDDLLATPSREWLIRDAESQGFFDHSRYGNVHAVERLRRLIEAWYATSEYVKAGVNLNFRTTDPSNPVHVMSFPGARGNLSQIHQLLGMRGSMQDPEGQLIELPVRGHSREGLSLTEYTISCHGARKGIVDIAVRTADAGYPTRRLVEVVQRIVVRGTDCGSTRGITVSLSSQGRRDRTILVARARPIGRVSASNVYVGARCVATRDQDIGLGLADQMMSLRARPLYVRSPLACNSIMFWICRSCYGWSLTHRGLVGLGEAVGIIAGQSIGEPGTQLTLRTFHTGGVSTGGTARHVRTPFTGTARYNEALVYLTRTRHGHPAWVCDDELSVAICNEYEVRHPIIPPHSLILVKNHQSVESKQVIAEVHTAAPAARGMVHKRIQSETSGELHVGPRVRGFGHAHSHVYMLPEASHSWVLSADKLHGSGGIRPIFHGARDRINAQTLLAGEDPTIPAVHPGGPWVSTRPPSGAVKYLEHLPGHDQIPKGLIKVPPLRSNRLAPRVLSPYGRPGRDIRGIRLLGPEITEARQRGKGSPRTVEYSIVPGYSNGDMAEDSVTARPAGDGPGNGITGMLVKKLEMVGKDDSSWISEDVRVSARDPAQSKSPSLVAFVGTPTSTSIRGCRSSGGYAGVRGHAGEGFSTTGMSTGGAVAHAGGHEDICHNTRYNFVIPPTIEILPGASGSADWKYYSRALSNVEPPAASPGGPAAAVESNATRSKPNGSAGAASPDPLGNPDPRGEFAESEKEGATTAPSIEVKAYSSFVRYYMDHHPTGGARPAGSDNCGVVASFRYISNVIVNRAGRFYDRRPMFGNKGILRASANKFRERAASLVLSPADASNVPLQPATICALNDMERATKGGNNAPPLAALTSPPRRNLAPRHSENRGNHLDFAAAGVTTGAPPPASSSPYGDPGDPARIAPAEAPPGVPGNPPNVNPLLAACIIRRSAYCRSIQGAPLWGEHSIMGSSNARGVRWWYLRGESITGPKLLTRAQTANSTYLYSRDSTQCSSASSIPCAKPCSAGGLGQSICGGAPAHGGGRSVARPPSRSYQVQAIGAGFAVTRFAEPYLADGGATVHSSGSGAVRRGDTLMTLIYERLGLADTVPQGLPKIEQFPESRPGTSVSADLRDIFGDWSSSMVWLFGCLPGYLPSARISLERSKITLVDRIGRGYRSQGVQIADKHVEMIASRIAAKMSDLEDGMANASLPGEPIETSRARRRNRALGAGSTYRPVLLGATGASPNTDSFPSEASLRDTTRVSARAAIRGQTDRSKGLKDNVVVGGTVPAGTSRGGVLRPVDPPDDKPEEVGTPGTEYPSTTMAEYLCFVQRRGGPEFRLPGSITVHNALALAPVTAADPKITTRSSPPRAHVPSGLARTGDRGAGNWR</sequence>
<dbReference type="EMBL" id="MH598535">
    <property type="protein sequence ID" value="QBL76239.1"/>
    <property type="molecule type" value="Genomic_DNA"/>
</dbReference>
<keyword evidence="9" id="KW-0934">Plastid</keyword>
<organism evidence="9">
    <name type="scientific">Selaginella remotifolia</name>
    <name type="common">Spikemoss</name>
    <dbReference type="NCBI Taxonomy" id="137170"/>
    <lineage>
        <taxon>Eukaryota</taxon>
        <taxon>Viridiplantae</taxon>
        <taxon>Streptophyta</taxon>
        <taxon>Embryophyta</taxon>
        <taxon>Tracheophyta</taxon>
        <taxon>Lycopodiopsida</taxon>
        <taxon>Selaginellales</taxon>
        <taxon>Selaginellaceae</taxon>
        <taxon>Selaginella</taxon>
    </lineage>
</organism>
<dbReference type="Gene3D" id="1.10.150.390">
    <property type="match status" value="1"/>
</dbReference>
<dbReference type="InterPro" id="IPR007083">
    <property type="entry name" value="RNA_pol_Rpb1_4"/>
</dbReference>
<evidence type="ECO:0000259" key="8">
    <source>
        <dbReference type="Pfam" id="PF05000"/>
    </source>
</evidence>
<feature type="region of interest" description="Disordered" evidence="6">
    <location>
        <begin position="916"/>
        <end position="989"/>
    </location>
</feature>
<dbReference type="GO" id="GO:0000428">
    <property type="term" value="C:DNA-directed RNA polymerase complex"/>
    <property type="evidence" value="ECO:0007669"/>
    <property type="project" value="UniProtKB-KW"/>
</dbReference>
<dbReference type="EC" id="2.7.7.6" evidence="1"/>
<dbReference type="Pfam" id="PF04998">
    <property type="entry name" value="RNA_pol_Rpb1_5"/>
    <property type="match status" value="1"/>
</dbReference>
<feature type="region of interest" description="Disordered" evidence="6">
    <location>
        <begin position="1413"/>
        <end position="1442"/>
    </location>
</feature>
<dbReference type="PANTHER" id="PTHR48443:SF1">
    <property type="entry name" value="DNA-DIRECTED RNA POLYMERASE SUBUNIT BETA"/>
    <property type="match status" value="1"/>
</dbReference>
<evidence type="ECO:0000256" key="2">
    <source>
        <dbReference type="ARBA" id="ARBA00022478"/>
    </source>
</evidence>
<feature type="region of interest" description="Disordered" evidence="6">
    <location>
        <begin position="1332"/>
        <end position="1371"/>
    </location>
</feature>